<protein>
    <submittedName>
        <fullName evidence="1">Uncharacterized protein</fullName>
    </submittedName>
</protein>
<gene>
    <name evidence="1" type="ORF">E6H00_03745</name>
</gene>
<evidence type="ECO:0000313" key="2">
    <source>
        <dbReference type="Proteomes" id="UP000318509"/>
    </source>
</evidence>
<sequence length="365" mass="39044">MTQMQSWGFNTLGEGNWIQTGGGSVVYQDQQAWTRHGFYWIGSATLDLTTGDNAQGTFGTPTGNAITTTIVNRYKSRPNLLRWWVAAEFNADFINLVNYASTAATIHTADPTRLVGDVAVALTNAPFTNGVGSTLMQNVLAEVSPGGAPGIQHLYGALKAMQAARQAGKQFVAGISITPLQELMPPFSAASVTGDFWPYIRRAFLLSAAMDARAFEMLWGPNQRDGTTHPNSGDSGLPPGYLNAWNWTGTAVAQIKALEPVILASGSWQPMVTNPGFFITPPQNNIIDYRGIYAVKKTVGGITYVIAVNLNQVNNVETGLGGATIDVGFPINSATKMFENGPVSFTGSIITDSFVPMGVHVYAVQ</sequence>
<dbReference type="Proteomes" id="UP000318509">
    <property type="component" value="Unassembled WGS sequence"/>
</dbReference>
<name>A0A537K743_9BACT</name>
<dbReference type="AlphaFoldDB" id="A0A537K743"/>
<proteinExistence type="predicted"/>
<evidence type="ECO:0000313" key="1">
    <source>
        <dbReference type="EMBL" id="TMI91581.1"/>
    </source>
</evidence>
<accession>A0A537K743</accession>
<dbReference type="EMBL" id="VBAK01000089">
    <property type="protein sequence ID" value="TMI91581.1"/>
    <property type="molecule type" value="Genomic_DNA"/>
</dbReference>
<organism evidence="1 2">
    <name type="scientific">Candidatus Segetimicrobium genomatis</name>
    <dbReference type="NCBI Taxonomy" id="2569760"/>
    <lineage>
        <taxon>Bacteria</taxon>
        <taxon>Bacillati</taxon>
        <taxon>Candidatus Sysuimicrobiota</taxon>
        <taxon>Candidatus Sysuimicrobiia</taxon>
        <taxon>Candidatus Sysuimicrobiales</taxon>
        <taxon>Candidatus Segetimicrobiaceae</taxon>
        <taxon>Candidatus Segetimicrobium</taxon>
    </lineage>
</organism>
<comment type="caution">
    <text evidence="1">The sequence shown here is derived from an EMBL/GenBank/DDBJ whole genome shotgun (WGS) entry which is preliminary data.</text>
</comment>
<reference evidence="1 2" key="1">
    <citation type="journal article" date="2019" name="Nat. Microbiol.">
        <title>Mediterranean grassland soil C-N compound turnover is dependent on rainfall and depth, and is mediated by genomically divergent microorganisms.</title>
        <authorList>
            <person name="Diamond S."/>
            <person name="Andeer P.F."/>
            <person name="Li Z."/>
            <person name="Crits-Christoph A."/>
            <person name="Burstein D."/>
            <person name="Anantharaman K."/>
            <person name="Lane K.R."/>
            <person name="Thomas B.C."/>
            <person name="Pan C."/>
            <person name="Northen T.R."/>
            <person name="Banfield J.F."/>
        </authorList>
    </citation>
    <scope>NUCLEOTIDE SEQUENCE [LARGE SCALE GENOMIC DNA]</scope>
    <source>
        <strain evidence="1">NP_3</strain>
    </source>
</reference>